<dbReference type="Gene3D" id="3.20.20.70">
    <property type="entry name" value="Aldolase class I"/>
    <property type="match status" value="1"/>
</dbReference>
<evidence type="ECO:0008006" key="3">
    <source>
        <dbReference type="Google" id="ProtNLM"/>
    </source>
</evidence>
<accession>A0A851GA27</accession>
<organism evidence="1 2">
    <name type="scientific">Oceaniferula marina</name>
    <dbReference type="NCBI Taxonomy" id="2748318"/>
    <lineage>
        <taxon>Bacteria</taxon>
        <taxon>Pseudomonadati</taxon>
        <taxon>Verrucomicrobiota</taxon>
        <taxon>Verrucomicrobiia</taxon>
        <taxon>Verrucomicrobiales</taxon>
        <taxon>Verrucomicrobiaceae</taxon>
        <taxon>Oceaniferula</taxon>
    </lineage>
</organism>
<evidence type="ECO:0000313" key="1">
    <source>
        <dbReference type="EMBL" id="NWK54463.1"/>
    </source>
</evidence>
<evidence type="ECO:0000313" key="2">
    <source>
        <dbReference type="Proteomes" id="UP000557872"/>
    </source>
</evidence>
<proteinExistence type="predicted"/>
<sequence>MKLISAPKVETLKASPQAAKLSSRSPGKALVATFADEQSGIQVQWRAEFRENSNYFRQILNLRSSRPVTIENIQTLNVSLPEAKVVGYTDGSPVVCGNWFLGLEHPMAKNSAGGTESWSPADMANNKITRHLKQLKDGTCSVTFKYAEGNHGITITKASLLSNGKIIATDVHGGFSGIHSKSNSYTLKVPAGITEATLVATLNNVKGQYNGSGEITVDNGIFTTQPQTTASLPRGFTLKPEDPWTVSTQIGCAPPNQIRRAFAYYLQRERAHPYRQYWHYNSWYDLNIGRNDLDDPIKRMNEQQCLDVIKAFDKKLFQKHQVGVNGFVWDDGWDDWNSLWGFHEGFPHGFTKLNEAALPQGAKMGAWLSPWGGYGRSHKMRVDYGKKHGYETNAGGFSLGGIKYRTAYRDACLKMIKDYNQDYFKFDGIGGGMWATGAPATISADLDGLIKVIEDLRQTTPSVFINCTVGTWASPYWLCFADSIWRQGEDTAFSGKGNPREQWINYKDSIVYRRFAHPSPLFPVNSMMYHGLTVGPMGNPAKMPSPAENINSYSNEVRMMAAYASTLGELYVTPAMLTDEAWAVLAESIQWARTHQKLLSDTHWIGGDPAKHQIYGFAAWHPDKGGVITLRNPDDRKKSITLDLRTIWELPTDDDLQYTLHSPWIEDHGKPPVPARANTPLTVTLQPFEVLTLQTKH</sequence>
<dbReference type="SUPFAM" id="SSF51445">
    <property type="entry name" value="(Trans)glycosidases"/>
    <property type="match status" value="1"/>
</dbReference>
<comment type="caution">
    <text evidence="1">The sequence shown here is derived from an EMBL/GenBank/DDBJ whole genome shotgun (WGS) entry which is preliminary data.</text>
</comment>
<protein>
    <recommendedName>
        <fullName evidence="3">Enterotoxin</fullName>
    </recommendedName>
</protein>
<dbReference type="InterPro" id="IPR013785">
    <property type="entry name" value="Aldolase_TIM"/>
</dbReference>
<keyword evidence="2" id="KW-1185">Reference proteome</keyword>
<name>A0A851GA27_9BACT</name>
<gene>
    <name evidence="1" type="ORF">HW115_02495</name>
</gene>
<dbReference type="InterPro" id="IPR017853">
    <property type="entry name" value="GH"/>
</dbReference>
<dbReference type="AlphaFoldDB" id="A0A851GA27"/>
<dbReference type="EMBL" id="JACBAZ010000001">
    <property type="protein sequence ID" value="NWK54463.1"/>
    <property type="molecule type" value="Genomic_DNA"/>
</dbReference>
<dbReference type="Proteomes" id="UP000557872">
    <property type="component" value="Unassembled WGS sequence"/>
</dbReference>
<reference evidence="1 2" key="1">
    <citation type="submission" date="2020-07" db="EMBL/GenBank/DDBJ databases">
        <title>Roseicoccus Jingziensis gen. nov., sp. nov., isolated from coastal seawater.</title>
        <authorList>
            <person name="Feng X."/>
        </authorList>
    </citation>
    <scope>NUCLEOTIDE SEQUENCE [LARGE SCALE GENOMIC DNA]</scope>
    <source>
        <strain evidence="1 2">N1E253</strain>
    </source>
</reference>